<protein>
    <submittedName>
        <fullName evidence="2">Uncharacterized protein</fullName>
    </submittedName>
</protein>
<feature type="compositionally biased region" description="Polar residues" evidence="1">
    <location>
        <begin position="16"/>
        <end position="34"/>
    </location>
</feature>
<accession>A0A9Q1FPI5</accession>
<comment type="caution">
    <text evidence="2">The sequence shown here is derived from an EMBL/GenBank/DDBJ whole genome shotgun (WGS) entry which is preliminary data.</text>
</comment>
<evidence type="ECO:0000313" key="3">
    <source>
        <dbReference type="Proteomes" id="UP001152622"/>
    </source>
</evidence>
<feature type="region of interest" description="Disordered" evidence="1">
    <location>
        <begin position="72"/>
        <end position="132"/>
    </location>
</feature>
<organism evidence="2 3">
    <name type="scientific">Synaphobranchus kaupii</name>
    <name type="common">Kaup's arrowtooth eel</name>
    <dbReference type="NCBI Taxonomy" id="118154"/>
    <lineage>
        <taxon>Eukaryota</taxon>
        <taxon>Metazoa</taxon>
        <taxon>Chordata</taxon>
        <taxon>Craniata</taxon>
        <taxon>Vertebrata</taxon>
        <taxon>Euteleostomi</taxon>
        <taxon>Actinopterygii</taxon>
        <taxon>Neopterygii</taxon>
        <taxon>Teleostei</taxon>
        <taxon>Anguilliformes</taxon>
        <taxon>Synaphobranchidae</taxon>
        <taxon>Synaphobranchus</taxon>
    </lineage>
</organism>
<sequence length="179" mass="20527">MKNTRKCRCTKHERSANVQQSQLRRADTEWSTDVSVGKGIPTAEAGRDDREPRAIIGKESFFECVKRRRGERTASTSRCHRRRLRERSDGERGKRRRDGDGARVTPLIHQRGSAADTREPRRADTPPPLRLPGRLARRVRRPTARRPLWIYQPVSAVTPYISASAKMSLLRSVLISEFD</sequence>
<keyword evidence="3" id="KW-1185">Reference proteome</keyword>
<evidence type="ECO:0000256" key="1">
    <source>
        <dbReference type="SAM" id="MobiDB-lite"/>
    </source>
</evidence>
<reference evidence="2" key="1">
    <citation type="journal article" date="2023" name="Science">
        <title>Genome structures resolve the early diversification of teleost fishes.</title>
        <authorList>
            <person name="Parey E."/>
            <person name="Louis A."/>
            <person name="Montfort J."/>
            <person name="Bouchez O."/>
            <person name="Roques C."/>
            <person name="Iampietro C."/>
            <person name="Lluch J."/>
            <person name="Castinel A."/>
            <person name="Donnadieu C."/>
            <person name="Desvignes T."/>
            <person name="Floi Bucao C."/>
            <person name="Jouanno E."/>
            <person name="Wen M."/>
            <person name="Mejri S."/>
            <person name="Dirks R."/>
            <person name="Jansen H."/>
            <person name="Henkel C."/>
            <person name="Chen W.J."/>
            <person name="Zahm M."/>
            <person name="Cabau C."/>
            <person name="Klopp C."/>
            <person name="Thompson A.W."/>
            <person name="Robinson-Rechavi M."/>
            <person name="Braasch I."/>
            <person name="Lecointre G."/>
            <person name="Bobe J."/>
            <person name="Postlethwait J.H."/>
            <person name="Berthelot C."/>
            <person name="Roest Crollius H."/>
            <person name="Guiguen Y."/>
        </authorList>
    </citation>
    <scope>NUCLEOTIDE SEQUENCE</scope>
    <source>
        <strain evidence="2">WJC10195</strain>
    </source>
</reference>
<feature type="compositionally biased region" description="Basic and acidic residues" evidence="1">
    <location>
        <begin position="86"/>
        <end position="101"/>
    </location>
</feature>
<dbReference type="AlphaFoldDB" id="A0A9Q1FPI5"/>
<evidence type="ECO:0000313" key="2">
    <source>
        <dbReference type="EMBL" id="KAJ8363805.1"/>
    </source>
</evidence>
<feature type="region of interest" description="Disordered" evidence="1">
    <location>
        <begin position="1"/>
        <end position="52"/>
    </location>
</feature>
<proteinExistence type="predicted"/>
<dbReference type="EMBL" id="JAINUF010000004">
    <property type="protein sequence ID" value="KAJ8363805.1"/>
    <property type="molecule type" value="Genomic_DNA"/>
</dbReference>
<gene>
    <name evidence="2" type="ORF">SKAU_G00126360</name>
</gene>
<name>A0A9Q1FPI5_SYNKA</name>
<dbReference type="Proteomes" id="UP001152622">
    <property type="component" value="Chromosome 4"/>
</dbReference>